<dbReference type="CDD" id="cd03250">
    <property type="entry name" value="ABCC_MRP_domain1"/>
    <property type="match status" value="1"/>
</dbReference>
<dbReference type="Gene3D" id="3.40.50.300">
    <property type="entry name" value="P-loop containing nucleotide triphosphate hydrolases"/>
    <property type="match status" value="2"/>
</dbReference>
<evidence type="ECO:0000256" key="1">
    <source>
        <dbReference type="ARBA" id="ARBA00004141"/>
    </source>
</evidence>
<dbReference type="GO" id="GO:0140359">
    <property type="term" value="F:ABC-type transporter activity"/>
    <property type="evidence" value="ECO:0007669"/>
    <property type="project" value="InterPro"/>
</dbReference>
<sequence length="1395" mass="152967">MVQKGAGFTPKAELPESTANWFSILLFGWLSPTLRIGYTRPLQADDLYDMPEHRRAEDHADKLERFWAARLEKNRSKPAESKAWTPFWMRRRSDTTVLTMALNDVCFRWFWLGGLFKMAGDLSQMVTPLIIRFAISYLSDPSPQATRAGFGLIVGLFLVLVFSVTANVHGFYRSYTTGVLLRGALMHTIYRRATSDQLTERARLRNGYTGVGKLMSLMSADVTRVDFVCGYFHPAWTSILQMLLCLALTIWTMGYSALPGFGLLALLYPLQTFMVSKLLKLRRGSMPFTDARVKAVVEAVSAIRLVKTNAYEKSLLAKIGHLRADEVVYIRKRMLLRALNTAVSYTAPMSAAVLAIVTYGATQGGLKADIIFSGLTFFMLLRTPLQALPTSLSAIADARAALERLAIFMLASDAGGPVPSRFVASSTNPELDGDKPPQTVVAVEEATFAYHDDEALLDERSETSSQDTATETVQDEKTRGGSQGQLLAAPLGSQSHKAQRLHIDSLIVEKDQLVCIVGPVASGKSSMFRALMGDMQPVQARNCQVNTPSLAYAPQSAWLLSETVRENIVFGRPFDQAWYQQVLSRCCLHRDLERLPEGDMTVVGEMGVSLSGGQKQRISLARAIYGRSPLLFLDDCFSALDADVGKQVFEMVVNQARRNKEATVVLVTHSMVLASQADRVVYMDKGRIVEQGEYSILSRRGGPFSRFVGTSTDSWSSAQVEEEAGGEHQETDAKQEPPSSESSPAGKEAASDGDKKQGPGAAGRGREIMQKEERLVGSVSGKTYLRYVLMGNAYITVPLFVTSIIIYQGTSIVSPLWLTWWEGDEYPSITESQYMGGYAAFGIGQSVGLFCMSASFALFCFYCSNRLHHASIARVLHAPVAFFDTTPQGRITHRFSKDVDAVDNVVGETLRLFISTSVQAIGTIILVTIILQPFLAIAAVLLLAYTWTGMYYRPSARELRRLNNLLRSRIYEHFGESLSGLATLKAFGAVSRFVGDNARRIDTENTAYWMSVACQRWLNLRLDLCGACLVLVTGLLVVGLRGTISASAGGVVLSYVVQAQSVFGNMIRQSAEIENNMNSVERMLHYAYNIEQEPPYEAQGVDQDLKAKGWPHAGHVEFRALTLSHRPGLPPALKDVTLDIKPGEKVGIVGRTGAGKTTLISALLRNTEPTSGRIVIDGVDVHTIGLSLLRSSMSVISQDAVLLAGTIRYNLDPFQQYDDAWLHKCLSRVKLVASDGQTGTQDNANAVPSPTASEDTTELEKHETARSVRATGGLSLDFEVKENGANISQGQRSLISIARALVRRSKIVIMDEATASIDGRADAQLQEMLNGVLGDATVLTVAHRLDTIIATCDRVVVMDGGRVAEFDGIPELFVKSDSIFRSLCDASKITVGERR</sequence>
<evidence type="ECO:0000256" key="7">
    <source>
        <dbReference type="ARBA" id="ARBA00022989"/>
    </source>
</evidence>
<feature type="transmembrane region" description="Helical" evidence="10">
    <location>
        <begin position="920"/>
        <end position="947"/>
    </location>
</feature>
<evidence type="ECO:0000256" key="10">
    <source>
        <dbReference type="SAM" id="Phobius"/>
    </source>
</evidence>
<evidence type="ECO:0000256" key="3">
    <source>
        <dbReference type="ARBA" id="ARBA00022448"/>
    </source>
</evidence>
<dbReference type="SUPFAM" id="SSF90123">
    <property type="entry name" value="ABC transporter transmembrane region"/>
    <property type="match status" value="2"/>
</dbReference>
<dbReference type="GO" id="GO:0016887">
    <property type="term" value="F:ATP hydrolysis activity"/>
    <property type="evidence" value="ECO:0007669"/>
    <property type="project" value="InterPro"/>
</dbReference>
<feature type="region of interest" description="Disordered" evidence="9">
    <location>
        <begin position="715"/>
        <end position="767"/>
    </location>
</feature>
<dbReference type="PROSITE" id="PS50893">
    <property type="entry name" value="ABC_TRANSPORTER_2"/>
    <property type="match status" value="2"/>
</dbReference>
<keyword evidence="5" id="KW-0547">Nucleotide-binding</keyword>
<evidence type="ECO:0000256" key="9">
    <source>
        <dbReference type="SAM" id="MobiDB-lite"/>
    </source>
</evidence>
<dbReference type="Proteomes" id="UP000034680">
    <property type="component" value="Unassembled WGS sequence"/>
</dbReference>
<keyword evidence="4 10" id="KW-0812">Transmembrane</keyword>
<dbReference type="CDD" id="cd18606">
    <property type="entry name" value="ABC_6TM_YOR1_D2_like"/>
    <property type="match status" value="1"/>
</dbReference>
<dbReference type="GO" id="GO:0016020">
    <property type="term" value="C:membrane"/>
    <property type="evidence" value="ECO:0007669"/>
    <property type="project" value="UniProtKB-SubCell"/>
</dbReference>
<dbReference type="SMART" id="SM00382">
    <property type="entry name" value="AAA"/>
    <property type="match status" value="2"/>
</dbReference>
<dbReference type="Gene3D" id="1.20.1560.10">
    <property type="entry name" value="ABC transporter type 1, transmembrane domain"/>
    <property type="match status" value="2"/>
</dbReference>
<dbReference type="InterPro" id="IPR011527">
    <property type="entry name" value="ABC1_TM_dom"/>
</dbReference>
<dbReference type="CDD" id="cd03244">
    <property type="entry name" value="ABCC_MRP_domain2"/>
    <property type="match status" value="1"/>
</dbReference>
<keyword evidence="7 10" id="KW-1133">Transmembrane helix</keyword>
<dbReference type="InterPro" id="IPR027417">
    <property type="entry name" value="P-loop_NTPase"/>
</dbReference>
<keyword evidence="8 10" id="KW-0472">Membrane</keyword>
<dbReference type="PROSITE" id="PS00211">
    <property type="entry name" value="ABC_TRANSPORTER_1"/>
    <property type="match status" value="2"/>
</dbReference>
<dbReference type="InterPro" id="IPR036640">
    <property type="entry name" value="ABC1_TM_sf"/>
</dbReference>
<reference evidence="13 14" key="1">
    <citation type="submission" date="2015-05" db="EMBL/GenBank/DDBJ databases">
        <title>Distinctive expansion of gene families associated with plant cell wall degradation and secondary metabolism in the genomes of grapevine trunk pathogens.</title>
        <authorList>
            <person name="Lawrence D.P."/>
            <person name="Travadon R."/>
            <person name="Rolshausen P.E."/>
            <person name="Baumgartner K."/>
        </authorList>
    </citation>
    <scope>NUCLEOTIDE SEQUENCE [LARGE SCALE GENOMIC DNA]</scope>
    <source>
        <strain evidence="13">DA912</strain>
    </source>
</reference>
<keyword evidence="6" id="KW-0067">ATP-binding</keyword>
<dbReference type="STRING" id="1214573.A0A0G2F8S6"/>
<evidence type="ECO:0000256" key="2">
    <source>
        <dbReference type="ARBA" id="ARBA00009726"/>
    </source>
</evidence>
<dbReference type="Pfam" id="PF00664">
    <property type="entry name" value="ABC_membrane"/>
    <property type="match status" value="2"/>
</dbReference>
<feature type="domain" description="ABC transporter" evidence="11">
    <location>
        <begin position="1116"/>
        <end position="1385"/>
    </location>
</feature>
<dbReference type="GO" id="GO:0005524">
    <property type="term" value="F:ATP binding"/>
    <property type="evidence" value="ECO:0007669"/>
    <property type="project" value="UniProtKB-KW"/>
</dbReference>
<dbReference type="InterPro" id="IPR050173">
    <property type="entry name" value="ABC_transporter_C-like"/>
</dbReference>
<feature type="domain" description="ABC transmembrane type-1" evidence="12">
    <location>
        <begin position="805"/>
        <end position="1075"/>
    </location>
</feature>
<evidence type="ECO:0000259" key="11">
    <source>
        <dbReference type="PROSITE" id="PS50893"/>
    </source>
</evidence>
<evidence type="ECO:0000256" key="8">
    <source>
        <dbReference type="ARBA" id="ARBA00023136"/>
    </source>
</evidence>
<evidence type="ECO:0000256" key="6">
    <source>
        <dbReference type="ARBA" id="ARBA00022840"/>
    </source>
</evidence>
<evidence type="ECO:0000256" key="5">
    <source>
        <dbReference type="ARBA" id="ARBA00022741"/>
    </source>
</evidence>
<evidence type="ECO:0000313" key="14">
    <source>
        <dbReference type="Proteomes" id="UP000034680"/>
    </source>
</evidence>
<evidence type="ECO:0000256" key="4">
    <source>
        <dbReference type="ARBA" id="ARBA00022692"/>
    </source>
</evidence>
<accession>A0A0G2F8S6</accession>
<feature type="domain" description="ABC transporter" evidence="11">
    <location>
        <begin position="486"/>
        <end position="710"/>
    </location>
</feature>
<feature type="compositionally biased region" description="Polar residues" evidence="9">
    <location>
        <begin position="463"/>
        <end position="472"/>
    </location>
</feature>
<keyword evidence="3" id="KW-0813">Transport</keyword>
<evidence type="ECO:0000313" key="13">
    <source>
        <dbReference type="EMBL" id="KKY30611.1"/>
    </source>
</evidence>
<dbReference type="EMBL" id="LCUC01000464">
    <property type="protein sequence ID" value="KKY30611.1"/>
    <property type="molecule type" value="Genomic_DNA"/>
</dbReference>
<dbReference type="PANTHER" id="PTHR24223:SF456">
    <property type="entry name" value="MULTIDRUG RESISTANCE-ASSOCIATED PROTEIN LETHAL(2)03659"/>
    <property type="match status" value="1"/>
</dbReference>
<dbReference type="CDD" id="cd18597">
    <property type="entry name" value="ABC_6TM_YOR1_D1_like"/>
    <property type="match status" value="1"/>
</dbReference>
<organism evidence="13 14">
    <name type="scientific">Diaporthe ampelina</name>
    <dbReference type="NCBI Taxonomy" id="1214573"/>
    <lineage>
        <taxon>Eukaryota</taxon>
        <taxon>Fungi</taxon>
        <taxon>Dikarya</taxon>
        <taxon>Ascomycota</taxon>
        <taxon>Pezizomycotina</taxon>
        <taxon>Sordariomycetes</taxon>
        <taxon>Sordariomycetidae</taxon>
        <taxon>Diaporthales</taxon>
        <taxon>Diaporthaceae</taxon>
        <taxon>Diaporthe</taxon>
    </lineage>
</organism>
<dbReference type="InterPro" id="IPR017871">
    <property type="entry name" value="ABC_transporter-like_CS"/>
</dbReference>
<dbReference type="PANTHER" id="PTHR24223">
    <property type="entry name" value="ATP-BINDING CASSETTE SUB-FAMILY C"/>
    <property type="match status" value="1"/>
</dbReference>
<name>A0A0G2F8S6_9PEZI</name>
<proteinExistence type="inferred from homology"/>
<feature type="compositionally biased region" description="Basic and acidic residues" evidence="9">
    <location>
        <begin position="725"/>
        <end position="735"/>
    </location>
</feature>
<dbReference type="FunFam" id="1.20.1560.10:FF:000010">
    <property type="entry name" value="Multidrug resistance-associated ABC transporter"/>
    <property type="match status" value="1"/>
</dbReference>
<dbReference type="SUPFAM" id="SSF52540">
    <property type="entry name" value="P-loop containing nucleoside triphosphate hydrolases"/>
    <property type="match status" value="2"/>
</dbReference>
<dbReference type="InterPro" id="IPR003593">
    <property type="entry name" value="AAA+_ATPase"/>
</dbReference>
<dbReference type="Pfam" id="PF00005">
    <property type="entry name" value="ABC_tran"/>
    <property type="match status" value="2"/>
</dbReference>
<feature type="region of interest" description="Disordered" evidence="9">
    <location>
        <begin position="454"/>
        <end position="493"/>
    </location>
</feature>
<feature type="transmembrane region" description="Helical" evidence="10">
    <location>
        <begin position="338"/>
        <end position="359"/>
    </location>
</feature>
<feature type="transmembrane region" description="Helical" evidence="10">
    <location>
        <begin position="239"/>
        <end position="270"/>
    </location>
</feature>
<comment type="similarity">
    <text evidence="2">Belongs to the ABC transporter superfamily. ABCC family. Conjugate transporter (TC 3.A.1.208) subfamily.</text>
</comment>
<feature type="transmembrane region" description="Helical" evidence="10">
    <location>
        <begin position="793"/>
        <end position="818"/>
    </location>
</feature>
<feature type="domain" description="ABC transmembrane type-1" evidence="12">
    <location>
        <begin position="111"/>
        <end position="397"/>
    </location>
</feature>
<dbReference type="InterPro" id="IPR003439">
    <property type="entry name" value="ABC_transporter-like_ATP-bd"/>
</dbReference>
<dbReference type="OrthoDB" id="6500128at2759"/>
<feature type="transmembrane region" description="Helical" evidence="10">
    <location>
        <begin position="150"/>
        <end position="172"/>
    </location>
</feature>
<dbReference type="PROSITE" id="PS50929">
    <property type="entry name" value="ABC_TM1F"/>
    <property type="match status" value="2"/>
</dbReference>
<feature type="transmembrane region" description="Helical" evidence="10">
    <location>
        <begin position="838"/>
        <end position="864"/>
    </location>
</feature>
<feature type="region of interest" description="Disordered" evidence="9">
    <location>
        <begin position="1236"/>
        <end position="1264"/>
    </location>
</feature>
<reference evidence="13 14" key="2">
    <citation type="submission" date="2015-05" db="EMBL/GenBank/DDBJ databases">
        <authorList>
            <person name="Morales-Cruz A."/>
            <person name="Amrine K.C."/>
            <person name="Cantu D."/>
        </authorList>
    </citation>
    <scope>NUCLEOTIDE SEQUENCE [LARGE SCALE GENOMIC DNA]</scope>
    <source>
        <strain evidence="13">DA912</strain>
    </source>
</reference>
<feature type="compositionally biased region" description="Polar residues" evidence="9">
    <location>
        <begin position="1236"/>
        <end position="1254"/>
    </location>
</feature>
<gene>
    <name evidence="13" type="ORF">UCDDA912_g09469</name>
</gene>
<evidence type="ECO:0000259" key="12">
    <source>
        <dbReference type="PROSITE" id="PS50929"/>
    </source>
</evidence>
<comment type="subcellular location">
    <subcellularLocation>
        <location evidence="1">Membrane</location>
        <topology evidence="1">Multi-pass membrane protein</topology>
    </subcellularLocation>
</comment>
<dbReference type="FunFam" id="3.40.50.300:FF:000997">
    <property type="entry name" value="Multidrug resistance-associated protein 1"/>
    <property type="match status" value="1"/>
</dbReference>
<protein>
    <submittedName>
        <fullName evidence="13">Putative multidrug resistance-associated protein 2</fullName>
    </submittedName>
</protein>
<keyword evidence="14" id="KW-1185">Reference proteome</keyword>
<comment type="caution">
    <text evidence="13">The sequence shown here is derived from an EMBL/GenBank/DDBJ whole genome shotgun (WGS) entry which is preliminary data.</text>
</comment>